<name>W1EWF0_ECOLX</name>
<keyword evidence="1" id="KW-1133">Transmembrane helix</keyword>
<evidence type="ECO:0000313" key="3">
    <source>
        <dbReference type="Proteomes" id="UP000019199"/>
    </source>
</evidence>
<organism evidence="2 3">
    <name type="scientific">Escherichia coli ISC7</name>
    <dbReference type="NCBI Taxonomy" id="1432555"/>
    <lineage>
        <taxon>Bacteria</taxon>
        <taxon>Pseudomonadati</taxon>
        <taxon>Pseudomonadota</taxon>
        <taxon>Gammaproteobacteria</taxon>
        <taxon>Enterobacterales</taxon>
        <taxon>Enterobacteriaceae</taxon>
        <taxon>Escherichia</taxon>
    </lineage>
</organism>
<dbReference type="AlphaFoldDB" id="W1EWF0"/>
<accession>W1EWF0</accession>
<protein>
    <submittedName>
        <fullName evidence="2">Uncharacterized protein</fullName>
    </submittedName>
</protein>
<reference evidence="2 3" key="1">
    <citation type="submission" date="2013-10" db="EMBL/GenBank/DDBJ databases">
        <title>Antibiotic resistance diversity of beta-lactamase producers in the General Hospital Vienna.</title>
        <authorList>
            <person name="Barisic I."/>
            <person name="Mitteregger D."/>
            <person name="Hirschl A.M."/>
            <person name="Noehammer C."/>
            <person name="Wiesinger-Mayr H."/>
        </authorList>
    </citation>
    <scope>NUCLEOTIDE SEQUENCE [LARGE SCALE GENOMIC DNA]</scope>
    <source>
        <strain evidence="2 3">ISC7</strain>
    </source>
</reference>
<evidence type="ECO:0000256" key="1">
    <source>
        <dbReference type="SAM" id="Phobius"/>
    </source>
</evidence>
<sequence length="44" mass="5161">MATDADYDTENWFERAKPERSVRCSMCFTAFLASIIYTKSDLIY</sequence>
<keyword evidence="1" id="KW-0472">Membrane</keyword>
<feature type="transmembrane region" description="Helical" evidence="1">
    <location>
        <begin position="20"/>
        <end position="38"/>
    </location>
</feature>
<keyword evidence="1" id="KW-0812">Transmembrane</keyword>
<evidence type="ECO:0000313" key="2">
    <source>
        <dbReference type="EMBL" id="CDL26446.1"/>
    </source>
</evidence>
<dbReference type="Proteomes" id="UP000019199">
    <property type="component" value="Unassembled WGS sequence"/>
</dbReference>
<comment type="caution">
    <text evidence="2">The sequence shown here is derived from an EMBL/GenBank/DDBJ whole genome shotgun (WGS) entry which is preliminary data.</text>
</comment>
<proteinExistence type="predicted"/>
<dbReference type="EMBL" id="CBWN010000058">
    <property type="protein sequence ID" value="CDL26446.1"/>
    <property type="molecule type" value="Genomic_DNA"/>
</dbReference>